<keyword evidence="2" id="KW-1185">Reference proteome</keyword>
<reference evidence="1 2" key="1">
    <citation type="journal article" date="2022" name="Hortic Res">
        <title>A haplotype resolved chromosomal level avocado genome allows analysis of novel avocado genes.</title>
        <authorList>
            <person name="Nath O."/>
            <person name="Fletcher S.J."/>
            <person name="Hayward A."/>
            <person name="Shaw L.M."/>
            <person name="Masouleh A.K."/>
            <person name="Furtado A."/>
            <person name="Henry R.J."/>
            <person name="Mitter N."/>
        </authorList>
    </citation>
    <scope>NUCLEOTIDE SEQUENCE [LARGE SCALE GENOMIC DNA]</scope>
    <source>
        <strain evidence="2">cv. Hass</strain>
    </source>
</reference>
<dbReference type="EMBL" id="CM056810">
    <property type="protein sequence ID" value="KAJ8645379.1"/>
    <property type="molecule type" value="Genomic_DNA"/>
</dbReference>
<gene>
    <name evidence="1" type="ORF">MRB53_007127</name>
</gene>
<evidence type="ECO:0000313" key="1">
    <source>
        <dbReference type="EMBL" id="KAJ8645379.1"/>
    </source>
</evidence>
<organism evidence="1 2">
    <name type="scientific">Persea americana</name>
    <name type="common">Avocado</name>
    <dbReference type="NCBI Taxonomy" id="3435"/>
    <lineage>
        <taxon>Eukaryota</taxon>
        <taxon>Viridiplantae</taxon>
        <taxon>Streptophyta</taxon>
        <taxon>Embryophyta</taxon>
        <taxon>Tracheophyta</taxon>
        <taxon>Spermatophyta</taxon>
        <taxon>Magnoliopsida</taxon>
        <taxon>Magnoliidae</taxon>
        <taxon>Laurales</taxon>
        <taxon>Lauraceae</taxon>
        <taxon>Persea</taxon>
    </lineage>
</organism>
<evidence type="ECO:0000313" key="2">
    <source>
        <dbReference type="Proteomes" id="UP001234297"/>
    </source>
</evidence>
<sequence length="209" mass="23320">MLLKKKGKRPKAQNPVAKLPPGPRTLPVLGNSHQLLGSLPHLSLRDFANQHGALMHPRVGQLPAIAVSSKGFAKEFMKTHGLNFADRPQILSVKIIGCGAMVYFSSYGDYWRQLSKIYKLELLSAKRGESFTRIRGEEVFNLAKSILAAAGSPINLREKFLSLTNKVVTRATLLAIATPFNQDNFDFKCMRIRVNIFISSCNDKSYLLY</sequence>
<dbReference type="Proteomes" id="UP001234297">
    <property type="component" value="Chromosome 2"/>
</dbReference>
<proteinExistence type="predicted"/>
<accession>A0ACC2MIC0</accession>
<protein>
    <submittedName>
        <fullName evidence="1">Uncharacterized protein</fullName>
    </submittedName>
</protein>
<comment type="caution">
    <text evidence="1">The sequence shown here is derived from an EMBL/GenBank/DDBJ whole genome shotgun (WGS) entry which is preliminary data.</text>
</comment>
<name>A0ACC2MIC0_PERAE</name>